<dbReference type="InterPro" id="IPR050769">
    <property type="entry name" value="NAT_camello-type"/>
</dbReference>
<evidence type="ECO:0000259" key="2">
    <source>
        <dbReference type="PROSITE" id="PS51186"/>
    </source>
</evidence>
<dbReference type="Pfam" id="PF22658">
    <property type="entry name" value="YycE-like_N"/>
    <property type="match status" value="1"/>
</dbReference>
<evidence type="ECO:0000313" key="5">
    <source>
        <dbReference type="Proteomes" id="UP000466794"/>
    </source>
</evidence>
<proteinExistence type="predicted"/>
<dbReference type="Gene3D" id="3.10.180.10">
    <property type="entry name" value="2,3-Dihydroxybiphenyl 1,2-Dioxygenase, domain 1"/>
    <property type="match status" value="1"/>
</dbReference>
<dbReference type="InterPro" id="IPR029068">
    <property type="entry name" value="Glyas_Bleomycin-R_OHBP_Dase"/>
</dbReference>
<dbReference type="Proteomes" id="UP000466794">
    <property type="component" value="Unassembled WGS sequence"/>
</dbReference>
<dbReference type="InterPro" id="IPR058998">
    <property type="entry name" value="YycE-like_N"/>
</dbReference>
<feature type="domain" description="VOC" evidence="3">
    <location>
        <begin position="15"/>
        <end position="136"/>
    </location>
</feature>
<dbReference type="InterPro" id="IPR037523">
    <property type="entry name" value="VOC_core"/>
</dbReference>
<dbReference type="CDD" id="cd04301">
    <property type="entry name" value="NAT_SF"/>
    <property type="match status" value="1"/>
</dbReference>
<evidence type="ECO:0000259" key="3">
    <source>
        <dbReference type="PROSITE" id="PS51819"/>
    </source>
</evidence>
<dbReference type="EMBL" id="WRPP01000009">
    <property type="protein sequence ID" value="MVU82479.1"/>
    <property type="molecule type" value="Genomic_DNA"/>
</dbReference>
<dbReference type="Pfam" id="PF00583">
    <property type="entry name" value="Acetyltransf_1"/>
    <property type="match status" value="1"/>
</dbReference>
<dbReference type="PROSITE" id="PS51186">
    <property type="entry name" value="GNAT"/>
    <property type="match status" value="1"/>
</dbReference>
<dbReference type="InterPro" id="IPR058997">
    <property type="entry name" value="YycE-like_C"/>
</dbReference>
<dbReference type="PANTHER" id="PTHR13947:SF37">
    <property type="entry name" value="LD18367P"/>
    <property type="match status" value="1"/>
</dbReference>
<dbReference type="PROSITE" id="PS51819">
    <property type="entry name" value="VOC"/>
    <property type="match status" value="1"/>
</dbReference>
<dbReference type="SUPFAM" id="SSF54593">
    <property type="entry name" value="Glyoxalase/Bleomycin resistance protein/Dihydroxybiphenyl dioxygenase"/>
    <property type="match status" value="1"/>
</dbReference>
<organism evidence="4 5">
    <name type="scientific">Nocardia terrae</name>
    <dbReference type="NCBI Taxonomy" id="2675851"/>
    <lineage>
        <taxon>Bacteria</taxon>
        <taxon>Bacillati</taxon>
        <taxon>Actinomycetota</taxon>
        <taxon>Actinomycetes</taxon>
        <taxon>Mycobacteriales</taxon>
        <taxon>Nocardiaceae</taxon>
        <taxon>Nocardia</taxon>
    </lineage>
</organism>
<evidence type="ECO:0000256" key="1">
    <source>
        <dbReference type="ARBA" id="ARBA00022679"/>
    </source>
</evidence>
<dbReference type="Pfam" id="PF22659">
    <property type="entry name" value="YycE-like_C"/>
    <property type="match status" value="1"/>
</dbReference>
<dbReference type="InterPro" id="IPR000182">
    <property type="entry name" value="GNAT_dom"/>
</dbReference>
<reference evidence="4 5" key="1">
    <citation type="submission" date="2019-12" db="EMBL/GenBank/DDBJ databases">
        <title>Nocardia sp. nov. ET3-3 isolated from soil.</title>
        <authorList>
            <person name="Kanchanasin P."/>
            <person name="Tanasupawat S."/>
            <person name="Yuki M."/>
            <person name="Kudo T."/>
        </authorList>
    </citation>
    <scope>NUCLEOTIDE SEQUENCE [LARGE SCALE GENOMIC DNA]</scope>
    <source>
        <strain evidence="4 5">ET3-3</strain>
    </source>
</reference>
<dbReference type="PANTHER" id="PTHR13947">
    <property type="entry name" value="GNAT FAMILY N-ACETYLTRANSFERASE"/>
    <property type="match status" value="1"/>
</dbReference>
<dbReference type="GO" id="GO:0008080">
    <property type="term" value="F:N-acetyltransferase activity"/>
    <property type="evidence" value="ECO:0007669"/>
    <property type="project" value="InterPro"/>
</dbReference>
<feature type="domain" description="N-acetyltransferase" evidence="2">
    <location>
        <begin position="147"/>
        <end position="286"/>
    </location>
</feature>
<dbReference type="InterPro" id="IPR016181">
    <property type="entry name" value="Acyl_CoA_acyltransferase"/>
</dbReference>
<sequence length="300" mass="32851">MTVGVGEGEIGVSLTAARFARATDRLAECAVFYREILGLPQLFEFEDHADYSGFVFGLPDASAQLELVRLAGAVPERRADPEDAVVLYLREGFEELRKRLADHGVAEVVPDNPYWPERGAFGVLDPDGWMVIIVPPPGAQGLLLGNVRIEEYTGPRSEIAWSFRLAEDSEQSLARYIERGRVWVARTGSGEVVGHVQAAPQADESVWEIINTAVAPPFRGTGVGRQLIEAAVAEAEAAGASRVEVATATADVGNLRFYQRCGFRMSRVVPDVFTPEAGYPAVVEYDGVRLRDQVWFTRTL</sequence>
<protein>
    <submittedName>
        <fullName evidence="4">GNAT family N-acetyltransferase</fullName>
    </submittedName>
</protein>
<keyword evidence="5" id="KW-1185">Reference proteome</keyword>
<dbReference type="SUPFAM" id="SSF55729">
    <property type="entry name" value="Acyl-CoA N-acyltransferases (Nat)"/>
    <property type="match status" value="1"/>
</dbReference>
<keyword evidence="1 4" id="KW-0808">Transferase</keyword>
<comment type="caution">
    <text evidence="4">The sequence shown here is derived from an EMBL/GenBank/DDBJ whole genome shotgun (WGS) entry which is preliminary data.</text>
</comment>
<gene>
    <name evidence="4" type="ORF">GPX89_35270</name>
</gene>
<dbReference type="Gene3D" id="3.40.630.30">
    <property type="match status" value="1"/>
</dbReference>
<dbReference type="AlphaFoldDB" id="A0A7K1V7P6"/>
<evidence type="ECO:0000313" key="4">
    <source>
        <dbReference type="EMBL" id="MVU82479.1"/>
    </source>
</evidence>
<name>A0A7K1V7P6_9NOCA</name>
<accession>A0A7K1V7P6</accession>